<dbReference type="PANTHER" id="PTHR11200">
    <property type="entry name" value="INOSITOL 5-PHOSPHATASE"/>
    <property type="match status" value="1"/>
</dbReference>
<dbReference type="InterPro" id="IPR046985">
    <property type="entry name" value="IP5"/>
</dbReference>
<dbReference type="SMART" id="SM00128">
    <property type="entry name" value="IPPc"/>
    <property type="match status" value="1"/>
</dbReference>
<feature type="region of interest" description="Disordered" evidence="1">
    <location>
        <begin position="1"/>
        <end position="344"/>
    </location>
</feature>
<dbReference type="PANTHER" id="PTHR11200:SF240">
    <property type="entry name" value="INOSITOL POLYPHOSPHATE 5-PHOSPHATASE C9G1.10C-RELATED"/>
    <property type="match status" value="1"/>
</dbReference>
<evidence type="ECO:0000259" key="2">
    <source>
        <dbReference type="SMART" id="SM00128"/>
    </source>
</evidence>
<accession>A0ABP1D1Y8</accession>
<feature type="compositionally biased region" description="Low complexity" evidence="1">
    <location>
        <begin position="181"/>
        <end position="218"/>
    </location>
</feature>
<name>A0ABP1D1Y8_9APHY</name>
<keyword evidence="4" id="KW-1185">Reference proteome</keyword>
<feature type="compositionally biased region" description="Low complexity" evidence="1">
    <location>
        <begin position="15"/>
        <end position="28"/>
    </location>
</feature>
<dbReference type="InterPro" id="IPR000300">
    <property type="entry name" value="IPPc"/>
</dbReference>
<feature type="compositionally biased region" description="Polar residues" evidence="1">
    <location>
        <begin position="253"/>
        <end position="278"/>
    </location>
</feature>
<dbReference type="InterPro" id="IPR015943">
    <property type="entry name" value="WD40/YVTN_repeat-like_dom_sf"/>
</dbReference>
<dbReference type="Gene3D" id="3.60.10.10">
    <property type="entry name" value="Endonuclease/exonuclease/phosphatase"/>
    <property type="match status" value="1"/>
</dbReference>
<dbReference type="EMBL" id="OZ037945">
    <property type="protein sequence ID" value="CAL1701915.1"/>
    <property type="molecule type" value="Genomic_DNA"/>
</dbReference>
<dbReference type="Pfam" id="PF22669">
    <property type="entry name" value="Exo_endo_phos2"/>
    <property type="match status" value="1"/>
</dbReference>
<feature type="compositionally biased region" description="Basic and acidic residues" evidence="1">
    <location>
        <begin position="170"/>
        <end position="180"/>
    </location>
</feature>
<feature type="domain" description="Inositol polyphosphate-related phosphatase" evidence="2">
    <location>
        <begin position="705"/>
        <end position="1050"/>
    </location>
</feature>
<protein>
    <recommendedName>
        <fullName evidence="2">Inositol polyphosphate-related phosphatase domain-containing protein</fullName>
    </recommendedName>
</protein>
<dbReference type="InterPro" id="IPR036322">
    <property type="entry name" value="WD40_repeat_dom_sf"/>
</dbReference>
<feature type="compositionally biased region" description="Low complexity" evidence="1">
    <location>
        <begin position="84"/>
        <end position="97"/>
    </location>
</feature>
<dbReference type="SUPFAM" id="SSF50978">
    <property type="entry name" value="WD40 repeat-like"/>
    <property type="match status" value="1"/>
</dbReference>
<evidence type="ECO:0000313" key="4">
    <source>
        <dbReference type="Proteomes" id="UP001497453"/>
    </source>
</evidence>
<organism evidence="3 4">
    <name type="scientific">Somion occarium</name>
    <dbReference type="NCBI Taxonomy" id="3059160"/>
    <lineage>
        <taxon>Eukaryota</taxon>
        <taxon>Fungi</taxon>
        <taxon>Dikarya</taxon>
        <taxon>Basidiomycota</taxon>
        <taxon>Agaricomycotina</taxon>
        <taxon>Agaricomycetes</taxon>
        <taxon>Polyporales</taxon>
        <taxon>Cerrenaceae</taxon>
        <taxon>Somion</taxon>
    </lineage>
</organism>
<proteinExistence type="predicted"/>
<reference evidence="4" key="1">
    <citation type="submission" date="2024-04" db="EMBL/GenBank/DDBJ databases">
        <authorList>
            <person name="Shaw F."/>
            <person name="Minotto A."/>
        </authorList>
    </citation>
    <scope>NUCLEOTIDE SEQUENCE [LARGE SCALE GENOMIC DNA]</scope>
</reference>
<feature type="compositionally biased region" description="Low complexity" evidence="1">
    <location>
        <begin position="229"/>
        <end position="241"/>
    </location>
</feature>
<dbReference type="SUPFAM" id="SSF56219">
    <property type="entry name" value="DNase I-like"/>
    <property type="match status" value="1"/>
</dbReference>
<evidence type="ECO:0000313" key="3">
    <source>
        <dbReference type="EMBL" id="CAL1701915.1"/>
    </source>
</evidence>
<dbReference type="InterPro" id="IPR036691">
    <property type="entry name" value="Endo/exonu/phosph_ase_sf"/>
</dbReference>
<dbReference type="Gene3D" id="2.130.10.10">
    <property type="entry name" value="YVTN repeat-like/Quinoprotein amine dehydrogenase"/>
    <property type="match status" value="1"/>
</dbReference>
<sequence length="1085" mass="119570">MKAGIRRPAPPPPSHRAASPSPHPSSSPLIRPVPDSIQPALLPEVNVVDERSLSKPALQRKPPPPPPPLQRRSAEGLSNKFQTSVASPVVPSAMPVVDEPNTGRLSLNSLSPFEPSRGPVTHATRSSFLSPEAIHDTATHPAINGQLINQTLPIIRPPALPTRRNVSPFDDAHLAPHEKQSSSTESYSSSQSTSDNESNSTDPSPVASSSSLSVNSRLPPKPPPRHHASLPQHQPSPQSSVSPPPLPARKATAEQTPSRRPNPSPDAVSTASGLTASLVSPPERKTFGSLPPPPTRTIALGDKLPPPRRPVASGSGSSSESEDEELKLKQDLLPDSSRSSRRPPVFQGHFSTELNIHIPTYAAIVAVSGNIVAVAAHHRLKIYDLTESDIPVHDLDARDIGLEMKSKELRITAMEFRPPEKDFHSARYLWAGTKEGHLLEIDVQSGSLAGMKLVAHAHQITHMFRYKRSMASMDNAGKVLVFTADSGGSVSLAYTQSRVVRIADKQEFVKVLAGQLWTSARESNNGPVGAASRGPVVRIYDIFSPAGIGKSVLPTEHLGTVTSGTMLASQPGVVFLGHEGGHVSIWSVPAGDALPQCEEIIKVSTSDILCLEGVNDRLWAGGRQGMIAAYDIVPRPWIMTNSWRAHEKLPVLSLVVDTYGIERMDRLCVYSIGRDERLRFWDGFLALDWIDQELLRRDKEFSSFRDMNVLIVSWNLDSSKPEALSGTPENVNFLSDALHSVDSPDMIVFGLQELIDLESRKMAAKTVLLGAKNKNADGSISQRVSTAYKKWFDRLVQAVRLAMPADTPYTVIHTESLVGLFSCIFVKNTEKISLKQTAITTIKRGMGGRYGNKGGIVCRFIVDDSSICLINCHLAAGQNHARQRNADIAAILEDKSVFPETIMDHDMVAYVNGGDGSMVLDHELVFINGDMNYRIDLRRDAIIADIKTGNVSHLLSQDQLLKEMANNRGFRLRSFTEGKITFSPTYKYDRFSNEYDTSEKRRAPAWCDRILWRCNDKDRVEQLHYRRYEVNVSDHRPISGGFRIRVKSVRHDARERIKAEVQGLWMGREKELLATARRFYIEHIL</sequence>
<evidence type="ECO:0000256" key="1">
    <source>
        <dbReference type="SAM" id="MobiDB-lite"/>
    </source>
</evidence>
<gene>
    <name evidence="3" type="ORF">GFSPODELE1_LOCUS3812</name>
</gene>
<dbReference type="Proteomes" id="UP001497453">
    <property type="component" value="Chromosome 2"/>
</dbReference>